<dbReference type="OrthoDB" id="10581275at2759"/>
<dbReference type="AlphaFoldDB" id="A0A9J6CNJ1"/>
<keyword evidence="1" id="KW-1133">Transmembrane helix</keyword>
<sequence length="143" mass="16512">MSIRRVAEQKKVDYKIGSCVVKKTVKSKKQRTIRSEIDAEVVRLYNRLDRFMMSFAIKFLLTFTILVIVRVTSMPAGEQFTTENTFIEYESIDLLNKLPFSPSPSVDYIADFDESVDLTTVADATYRDLDGRIKMRPKVKETL</sequence>
<gene>
    <name evidence="2" type="ORF">PVAND_013127</name>
</gene>
<accession>A0A9J6CNJ1</accession>
<reference evidence="2" key="1">
    <citation type="submission" date="2021-03" db="EMBL/GenBank/DDBJ databases">
        <title>Chromosome level genome of the anhydrobiotic midge Polypedilum vanderplanki.</title>
        <authorList>
            <person name="Yoshida Y."/>
            <person name="Kikawada T."/>
            <person name="Gusev O."/>
        </authorList>
    </citation>
    <scope>NUCLEOTIDE SEQUENCE</scope>
    <source>
        <strain evidence="2">NIAS01</strain>
        <tissue evidence="2">Whole body or cell culture</tissue>
    </source>
</reference>
<dbReference type="EMBL" id="JADBJN010000001">
    <property type="protein sequence ID" value="KAG5683866.1"/>
    <property type="molecule type" value="Genomic_DNA"/>
</dbReference>
<keyword evidence="1" id="KW-0812">Transmembrane</keyword>
<name>A0A9J6CNJ1_POLVA</name>
<proteinExistence type="predicted"/>
<evidence type="ECO:0000313" key="2">
    <source>
        <dbReference type="EMBL" id="KAG5683866.1"/>
    </source>
</evidence>
<dbReference type="Proteomes" id="UP001107558">
    <property type="component" value="Chromosome 1"/>
</dbReference>
<keyword evidence="1" id="KW-0472">Membrane</keyword>
<organism evidence="2 3">
    <name type="scientific">Polypedilum vanderplanki</name>
    <name type="common">Sleeping chironomid midge</name>
    <dbReference type="NCBI Taxonomy" id="319348"/>
    <lineage>
        <taxon>Eukaryota</taxon>
        <taxon>Metazoa</taxon>
        <taxon>Ecdysozoa</taxon>
        <taxon>Arthropoda</taxon>
        <taxon>Hexapoda</taxon>
        <taxon>Insecta</taxon>
        <taxon>Pterygota</taxon>
        <taxon>Neoptera</taxon>
        <taxon>Endopterygota</taxon>
        <taxon>Diptera</taxon>
        <taxon>Nematocera</taxon>
        <taxon>Chironomoidea</taxon>
        <taxon>Chironomidae</taxon>
        <taxon>Chironominae</taxon>
        <taxon>Polypedilum</taxon>
        <taxon>Polypedilum</taxon>
    </lineage>
</organism>
<evidence type="ECO:0000256" key="1">
    <source>
        <dbReference type="SAM" id="Phobius"/>
    </source>
</evidence>
<keyword evidence="3" id="KW-1185">Reference proteome</keyword>
<evidence type="ECO:0000313" key="3">
    <source>
        <dbReference type="Proteomes" id="UP001107558"/>
    </source>
</evidence>
<feature type="transmembrane region" description="Helical" evidence="1">
    <location>
        <begin position="51"/>
        <end position="69"/>
    </location>
</feature>
<protein>
    <submittedName>
        <fullName evidence="2">Uncharacterized protein</fullName>
    </submittedName>
</protein>
<comment type="caution">
    <text evidence="2">The sequence shown here is derived from an EMBL/GenBank/DDBJ whole genome shotgun (WGS) entry which is preliminary data.</text>
</comment>